<gene>
    <name evidence="2" type="ORF">PS467_34255</name>
</gene>
<dbReference type="InterPro" id="IPR026935">
    <property type="entry name" value="BtrH_N"/>
</dbReference>
<dbReference type="Pfam" id="PF14399">
    <property type="entry name" value="BtrH_N"/>
    <property type="match status" value="1"/>
</dbReference>
<proteinExistence type="predicted"/>
<dbReference type="RefSeq" id="WP_311038457.1">
    <property type="nucleotide sequence ID" value="NZ_CP117522.1"/>
</dbReference>
<reference evidence="2 3" key="1">
    <citation type="submission" date="2023-02" db="EMBL/GenBank/DDBJ databases">
        <title>Streptomyces sp. SCA4-21 with antifungal activity against Fusarium oxysporum f. sp. cubense, Streptomyces sp. SCA2-17 with antifungal activity against Fusarium oxysporum f. sp. cubense.</title>
        <authorList>
            <person name="Qi D."/>
        </authorList>
    </citation>
    <scope>NUCLEOTIDE SEQUENCE [LARGE SCALE GENOMIC DNA]</scope>
    <source>
        <strain evidence="2 3">SCA4-21</strain>
    </source>
</reference>
<dbReference type="EMBL" id="CP117522">
    <property type="protein sequence ID" value="WNF00026.1"/>
    <property type="molecule type" value="Genomic_DNA"/>
</dbReference>
<feature type="domain" description="Butirosin biosynthesis protein H N-terminal" evidence="1">
    <location>
        <begin position="2"/>
        <end position="127"/>
    </location>
</feature>
<name>A0ABY9V581_9ACTN</name>
<accession>A0ABY9V581</accession>
<sequence length="328" mass="36558">MSCLQSTLATVLIHAGEDPLAALGQAWEFRYLPGDVRPEEFYWPCRVPGDLARSVLPYLKVTSRWHALHASDPLTPWQDALECGELPIVVVDNYHLPFRPAYHDVHAAHLLVLCAVDRDSGTVHVSDAMPPAFHGTLAVEDLLRACDSPCPPDHQDRFFSGQPVGGRWLQVRLDAPSPPLTRQRLREVLTENLRGFTQDGATPASHWAGRDGLRRYRDLLAHAVRAAAVPTLGEVYTHGWSQQAQAALHGELLRRCGFAWELPRLAEAGRRVEHVAHSWTAVRVCAAHWSASPPGPRKSPERLLRHFDRLSRSYDVALAAVDEAVREL</sequence>
<keyword evidence="3" id="KW-1185">Reference proteome</keyword>
<dbReference type="Proteomes" id="UP001305606">
    <property type="component" value="Chromosome"/>
</dbReference>
<organism evidence="2 3">
    <name type="scientific">Streptomyces luomodiensis</name>
    <dbReference type="NCBI Taxonomy" id="3026192"/>
    <lineage>
        <taxon>Bacteria</taxon>
        <taxon>Bacillati</taxon>
        <taxon>Actinomycetota</taxon>
        <taxon>Actinomycetes</taxon>
        <taxon>Kitasatosporales</taxon>
        <taxon>Streptomycetaceae</taxon>
        <taxon>Streptomyces</taxon>
    </lineage>
</organism>
<evidence type="ECO:0000313" key="2">
    <source>
        <dbReference type="EMBL" id="WNF00026.1"/>
    </source>
</evidence>
<protein>
    <submittedName>
        <fullName evidence="2">BtrH N-terminal domain-containing protein</fullName>
    </submittedName>
</protein>
<evidence type="ECO:0000313" key="3">
    <source>
        <dbReference type="Proteomes" id="UP001305606"/>
    </source>
</evidence>
<evidence type="ECO:0000259" key="1">
    <source>
        <dbReference type="Pfam" id="PF14399"/>
    </source>
</evidence>